<dbReference type="Proteomes" id="UP000515158">
    <property type="component" value="Unplaced"/>
</dbReference>
<proteinExistence type="predicted"/>
<reference evidence="5 6" key="1">
    <citation type="submission" date="2025-04" db="UniProtKB">
        <authorList>
            <consortium name="RefSeq"/>
        </authorList>
    </citation>
    <scope>IDENTIFICATION</scope>
    <source>
        <tissue evidence="5 6">Total insect</tissue>
    </source>
</reference>
<dbReference type="PROSITE" id="PS00678">
    <property type="entry name" value="WD_REPEATS_1"/>
    <property type="match status" value="1"/>
</dbReference>
<dbReference type="SUPFAM" id="SSF50978">
    <property type="entry name" value="WD40 repeat-like"/>
    <property type="match status" value="1"/>
</dbReference>
<organism evidence="5">
    <name type="scientific">Thrips palmi</name>
    <name type="common">Melon thrips</name>
    <dbReference type="NCBI Taxonomy" id="161013"/>
    <lineage>
        <taxon>Eukaryota</taxon>
        <taxon>Metazoa</taxon>
        <taxon>Ecdysozoa</taxon>
        <taxon>Arthropoda</taxon>
        <taxon>Hexapoda</taxon>
        <taxon>Insecta</taxon>
        <taxon>Pterygota</taxon>
        <taxon>Neoptera</taxon>
        <taxon>Paraneoptera</taxon>
        <taxon>Thysanoptera</taxon>
        <taxon>Terebrantia</taxon>
        <taxon>Thripoidea</taxon>
        <taxon>Thripidae</taxon>
        <taxon>Thrips</taxon>
    </lineage>
</organism>
<dbReference type="SMART" id="SM00320">
    <property type="entry name" value="WD40"/>
    <property type="match status" value="5"/>
</dbReference>
<evidence type="ECO:0000313" key="6">
    <source>
        <dbReference type="RefSeq" id="XP_034253984.1"/>
    </source>
</evidence>
<accession>A0A6P9A7M4</accession>
<dbReference type="Pfam" id="PF00400">
    <property type="entry name" value="WD40"/>
    <property type="match status" value="3"/>
</dbReference>
<evidence type="ECO:0000313" key="4">
    <source>
        <dbReference type="Proteomes" id="UP000515158"/>
    </source>
</evidence>
<dbReference type="InterPro" id="IPR036322">
    <property type="entry name" value="WD40_repeat_dom_sf"/>
</dbReference>
<feature type="repeat" description="WD" evidence="3">
    <location>
        <begin position="273"/>
        <end position="313"/>
    </location>
</feature>
<dbReference type="PANTHER" id="PTHR19854">
    <property type="entry name" value="TRANSDUCIN BETA-LIKE 3"/>
    <property type="match status" value="1"/>
</dbReference>
<dbReference type="PROSITE" id="PS50082">
    <property type="entry name" value="WD_REPEATS_2"/>
    <property type="match status" value="1"/>
</dbReference>
<evidence type="ECO:0000256" key="1">
    <source>
        <dbReference type="ARBA" id="ARBA00022574"/>
    </source>
</evidence>
<dbReference type="RefSeq" id="XP_034253984.1">
    <property type="nucleotide sequence ID" value="XM_034398093.1"/>
</dbReference>
<dbReference type="KEGG" id="tpal:117652892"/>
<sequence length="313" mass="35141">MSQTQSPPPPEPKFVLRDGMGPVSCIAFGLDETLYAGTQDGWIHVWDLTINRRKSSFQVGKSVCLAIGDFFTKLVVQVKGEGISVWNSSPKFALEHKFDYQYMGFCKFECDKTLNYVFVPDDDGEIKIINLRNFKLENKFICPAVKLGEVMVMKYSHYCHQDVLLVGYESGDIYVWNVTQCSHVGHFKIANAPMAIDFDPDSGKGVCGTESESVFLFKIDKNFAFTVESSIMLKNPGVSAVTIRPDRKVVVLGCWDGNIRIYSWKSSKILGVLTEHLETINALCFSSKPISMWNSIILAAGSKDKSISLWTFY</sequence>
<dbReference type="AlphaFoldDB" id="A0A6P9A7M4"/>
<dbReference type="Gene3D" id="2.130.10.10">
    <property type="entry name" value="YVTN repeat-like/Quinoprotein amine dehydrogenase"/>
    <property type="match status" value="2"/>
</dbReference>
<protein>
    <submittedName>
        <fullName evidence="5 6">Guanine nucleotide-binding protein subunit beta-like protein 1</fullName>
    </submittedName>
</protein>
<keyword evidence="2" id="KW-0677">Repeat</keyword>
<name>A0A6P9A7M4_THRPL</name>
<gene>
    <name evidence="5 6" type="primary">LOC117652892</name>
</gene>
<dbReference type="InterPro" id="IPR001680">
    <property type="entry name" value="WD40_rpt"/>
</dbReference>
<evidence type="ECO:0000256" key="3">
    <source>
        <dbReference type="PROSITE-ProRule" id="PRU00221"/>
    </source>
</evidence>
<dbReference type="PANTHER" id="PTHR19854:SF1">
    <property type="entry name" value="GUANINE NUCLEOTIDE-BINDING PROTEIN SUBUNIT BETA-LIKE PROTEIN 1"/>
    <property type="match status" value="1"/>
</dbReference>
<keyword evidence="4" id="KW-1185">Reference proteome</keyword>
<dbReference type="InterPro" id="IPR015943">
    <property type="entry name" value="WD40/YVTN_repeat-like_dom_sf"/>
</dbReference>
<dbReference type="InterPro" id="IPR019775">
    <property type="entry name" value="WD40_repeat_CS"/>
</dbReference>
<dbReference type="OrthoDB" id="7668193at2759"/>
<keyword evidence="1 3" id="KW-0853">WD repeat</keyword>
<dbReference type="RefSeq" id="XP_034253983.1">
    <property type="nucleotide sequence ID" value="XM_034398092.1"/>
</dbReference>
<dbReference type="GeneID" id="117652892"/>
<evidence type="ECO:0000256" key="2">
    <source>
        <dbReference type="ARBA" id="ARBA00022737"/>
    </source>
</evidence>
<dbReference type="PROSITE" id="PS50294">
    <property type="entry name" value="WD_REPEATS_REGION"/>
    <property type="match status" value="1"/>
</dbReference>
<evidence type="ECO:0000313" key="5">
    <source>
        <dbReference type="RefSeq" id="XP_034253983.1"/>
    </source>
</evidence>